<name>A0A1B0CK32_LUTLO</name>
<feature type="compositionally biased region" description="Basic and acidic residues" evidence="1">
    <location>
        <begin position="1"/>
        <end position="15"/>
    </location>
</feature>
<sequence length="130" mass="14359">MDRKPFRAHFEKEHSANAAGPSRPPRPPGSRIPYFPIFTREEDKVPFLTGAMPESKKATLLNKLIPGFVLHDMPHEGINLMLTILKFDKNFPNPPDDALALFGITKKRARKAAQSAQSSSGDPKPGPSTK</sequence>
<keyword evidence="3" id="KW-1185">Reference proteome</keyword>
<dbReference type="EnsemblMetazoa" id="LLOJ004969-RA">
    <property type="protein sequence ID" value="LLOJ004969-PA"/>
    <property type="gene ID" value="LLOJ004969"/>
</dbReference>
<reference evidence="2" key="1">
    <citation type="submission" date="2020-05" db="UniProtKB">
        <authorList>
            <consortium name="EnsemblMetazoa"/>
        </authorList>
    </citation>
    <scope>IDENTIFICATION</scope>
    <source>
        <strain evidence="2">Jacobina</strain>
    </source>
</reference>
<protein>
    <submittedName>
        <fullName evidence="2">Uncharacterized protein</fullName>
    </submittedName>
</protein>
<dbReference type="AlphaFoldDB" id="A0A1B0CK32"/>
<evidence type="ECO:0000313" key="2">
    <source>
        <dbReference type="EnsemblMetazoa" id="LLOJ004969-PA"/>
    </source>
</evidence>
<dbReference type="VEuPathDB" id="VectorBase:LLOJ004969"/>
<dbReference type="Proteomes" id="UP000092461">
    <property type="component" value="Unassembled WGS sequence"/>
</dbReference>
<evidence type="ECO:0000256" key="1">
    <source>
        <dbReference type="SAM" id="MobiDB-lite"/>
    </source>
</evidence>
<dbReference type="EMBL" id="AJWK01015686">
    <property type="status" value="NOT_ANNOTATED_CDS"/>
    <property type="molecule type" value="Genomic_DNA"/>
</dbReference>
<accession>A0A1B0CK32</accession>
<organism evidence="2 3">
    <name type="scientific">Lutzomyia longipalpis</name>
    <name type="common">Sand fly</name>
    <dbReference type="NCBI Taxonomy" id="7200"/>
    <lineage>
        <taxon>Eukaryota</taxon>
        <taxon>Metazoa</taxon>
        <taxon>Ecdysozoa</taxon>
        <taxon>Arthropoda</taxon>
        <taxon>Hexapoda</taxon>
        <taxon>Insecta</taxon>
        <taxon>Pterygota</taxon>
        <taxon>Neoptera</taxon>
        <taxon>Endopterygota</taxon>
        <taxon>Diptera</taxon>
        <taxon>Nematocera</taxon>
        <taxon>Psychodoidea</taxon>
        <taxon>Psychodidae</taxon>
        <taxon>Lutzomyia</taxon>
        <taxon>Lutzomyia</taxon>
    </lineage>
</organism>
<evidence type="ECO:0000313" key="3">
    <source>
        <dbReference type="Proteomes" id="UP000092461"/>
    </source>
</evidence>
<proteinExistence type="predicted"/>
<feature type="region of interest" description="Disordered" evidence="1">
    <location>
        <begin position="1"/>
        <end position="32"/>
    </location>
</feature>
<dbReference type="VEuPathDB" id="VectorBase:LLONM1_007270"/>
<feature type="region of interest" description="Disordered" evidence="1">
    <location>
        <begin position="109"/>
        <end position="130"/>
    </location>
</feature>